<dbReference type="AlphaFoldDB" id="A0A819ESA8"/>
<protein>
    <recommendedName>
        <fullName evidence="1">Apple domain-containing protein</fullName>
    </recommendedName>
</protein>
<organism evidence="2 3">
    <name type="scientific">Rotaria magnacalcarata</name>
    <dbReference type="NCBI Taxonomy" id="392030"/>
    <lineage>
        <taxon>Eukaryota</taxon>
        <taxon>Metazoa</taxon>
        <taxon>Spiralia</taxon>
        <taxon>Gnathifera</taxon>
        <taxon>Rotifera</taxon>
        <taxon>Eurotatoria</taxon>
        <taxon>Bdelloidea</taxon>
        <taxon>Philodinida</taxon>
        <taxon>Philodinidae</taxon>
        <taxon>Rotaria</taxon>
    </lineage>
</organism>
<gene>
    <name evidence="2" type="ORF">UXM345_LOCUS7999</name>
</gene>
<dbReference type="EMBL" id="CAJOBF010000685">
    <property type="protein sequence ID" value="CAF3854135.1"/>
    <property type="molecule type" value="Genomic_DNA"/>
</dbReference>
<evidence type="ECO:0000313" key="3">
    <source>
        <dbReference type="Proteomes" id="UP000663842"/>
    </source>
</evidence>
<reference evidence="2" key="1">
    <citation type="submission" date="2021-02" db="EMBL/GenBank/DDBJ databases">
        <authorList>
            <person name="Nowell W R."/>
        </authorList>
    </citation>
    <scope>NUCLEOTIDE SEQUENCE</scope>
</reference>
<dbReference type="Proteomes" id="UP000663842">
    <property type="component" value="Unassembled WGS sequence"/>
</dbReference>
<comment type="caution">
    <text evidence="2">The sequence shown here is derived from an EMBL/GenBank/DDBJ whole genome shotgun (WGS) entry which is preliminary data.</text>
</comment>
<dbReference type="SUPFAM" id="SSF57414">
    <property type="entry name" value="Hairpin loop containing domain-like"/>
    <property type="match status" value="1"/>
</dbReference>
<proteinExistence type="predicted"/>
<name>A0A819ESA8_9BILA</name>
<sequence length="167" mass="17898">MLWNFNTSTYLLNDSISTVSNVKICQMLCLTEERCRTINFRQSIEQCELFIDIPDSGGHVSTSIATVFMTVINGARMPPVTITTPITTSTMPSTTTTTTSTETAATTNAEITTTTTIATNIIITINTSEATTTEPCDFGYSQSPSGACVNLQINSSNCGSFGYVCPS</sequence>
<accession>A0A819ESA8</accession>
<evidence type="ECO:0000259" key="1">
    <source>
        <dbReference type="Pfam" id="PF00024"/>
    </source>
</evidence>
<evidence type="ECO:0000313" key="2">
    <source>
        <dbReference type="EMBL" id="CAF3854135.1"/>
    </source>
</evidence>
<feature type="domain" description="Apple" evidence="1">
    <location>
        <begin position="13"/>
        <end position="56"/>
    </location>
</feature>
<dbReference type="InterPro" id="IPR003609">
    <property type="entry name" value="Pan_app"/>
</dbReference>
<dbReference type="Pfam" id="PF00024">
    <property type="entry name" value="PAN_1"/>
    <property type="match status" value="1"/>
</dbReference>